<sequence>MDSEQQTELLLRISQLVSFVDPLFWISDEATSYVVLVTSRIIDLLSSMDLDSLPKPETKLMSLTTQTIALFNTMDLKSQPKPLRKFISLVSENISLVNSIDSATDQKLKLLFFKIRELEPEPELISLLHQIYYLVKSKDPEWEKLISLCPQVQVSFHDGKFQVTGNVQRCSNKKRDCQFERYKFSGEDYTHFRCSACNGDDHDEEYDKAPLEIIHPLHPKHSLQLVLIEASYRTRECYCCDEDLEQMFYYCPACDYAINIACVEKPRRLSVDHPKWHEHTLSLFPRKTPLTCSVCALTHTRCPFYICPPCDFVAHQSCFSLPRVIRISRHHHRISFTHSFEKGDWFCGVCRKKIDNDYGGYSCIKDGCLYGAHSRCATRRSVWDGKELEGEPEENEEELKPFVRISDGIIQHFSHKHHHLRLDENTDRDYDENMECQACVRPIYFGNFYSCMQCDFILHEACANLPRRHHHPIHAHLLTLVTEYYNVMVHRSQVCSACPSLLRACFFYKCDEQDCDFQLHVQCAAVSEPLVHESHMHPLFLTSEPYEARLCSVCKKESWLLLSTKETFNCIEECDFALCFGCATLPQKLRYKHDKHMLTLSYGNKTSTMAYWCEVCEGYLNPKERFYTCEEDCCVTLHIECIFAMTMKPYSWWLFSDSLEVLSRDPQATSSIYTYTYREHSMDSESELMISLISQMLTISFSGDDSPQMHSKYITLACQLISLVNSLDLDSQSEPKSKIISLIKQIISVSNSVSGPGPENELVSLVTKMISIISSRDFDLKESEPELISFTAQIFSILLAMDQDSELLTLLSQLGRLVQTEELKITNNQQVPLTEETDVIDAYTDGTNWESELILYIISQMISLIKAEDMCPELATDLTGYVTQLIPLIKSLDLDSNPESEQEPKIISLIRQIISLRNTYVSGPESQLVSLVTRIISITSSTDLDPTESQWRLTSVTYKTCRILNEMKDSNSEMASLINQIRDLVDADERRKPESRLISRITQLMSLTNSWSYTSDRDSKIISLIIRIIDLVKSMDLDSKTKPKSKLVSLITQTISVYNSMDLDSQPKPLRKLISLVSQCLHNVRPTDSDSDSDGNYVSQVEDSLNHEPETELISLIHQIGSHVISMNPKWKKLISFCPIFEVSLNHGKFQVNQDLTCRSNRLYYIPMKWDCLQVNWNLLKLPGENDFTHFRCRGCNGENHKGYEKAPVDVKHSLHPKHSLQLVSSQPSSVRTRECYCCDEDLAHIFYCCLACNYAMNVACVKKPSVLYRDYTRWHEHKLALFPRLQASSLTCNLCALADSSSPIYMCPPCDFVVHQRCTGLPRVIRISRHLHRISFTYSFEQGDLCCSVCRRKIDNDYGGYSCIKDGCSYAAHSRCATQRNVWDGIELEGEPEEVEEEVVEPFVTISHGIIQHFSHPKHHLKLDENTSRDYDEDKLCQACIMPIYFGNFYSCVQCDYILHDACANFPRKMHHPIHPHLLTLVNSDGVINVRKKCSACPWMCTTGFFYECSKEDFQLHVQCANVSEPLVHESHMHPLFLTTKPEEWRVCSACKESDCTVTNETFNCIECDFALCFRCATLPQKLRYKHDKHTLTLSYGEETSTMPSWCEICERNINPQERFYMCDEYCCVTLHIECMLGVALYIKPGLSWISFNNKKMYALANNHHMSRPLCFICKERCPHKIVFKYDEVIFCSQKCRGKYRH</sequence>
<feature type="domain" description="Zinc finger PHD-type" evidence="6">
    <location>
        <begin position="1607"/>
        <end position="1676"/>
    </location>
</feature>
<dbReference type="Pfam" id="PF22926">
    <property type="entry name" value="C1-like_CT"/>
    <property type="match status" value="1"/>
</dbReference>
<dbReference type="InterPro" id="IPR054483">
    <property type="entry name" value="DC1-like_CT"/>
</dbReference>
<evidence type="ECO:0000256" key="1">
    <source>
        <dbReference type="ARBA" id="ARBA00022723"/>
    </source>
</evidence>
<dbReference type="SMART" id="SM00109">
    <property type="entry name" value="C1"/>
    <property type="match status" value="6"/>
</dbReference>
<feature type="domain" description="Phorbol-ester/DAG-type" evidence="5">
    <location>
        <begin position="1420"/>
        <end position="1472"/>
    </location>
</feature>
<dbReference type="InterPro" id="IPR001965">
    <property type="entry name" value="Znf_PHD"/>
</dbReference>
<evidence type="ECO:0000256" key="2">
    <source>
        <dbReference type="ARBA" id="ARBA00022737"/>
    </source>
</evidence>
<reference evidence="7 8" key="1">
    <citation type="submission" date="2020-12" db="EMBL/GenBank/DDBJ databases">
        <title>Concerted genomic and epigenomic changes stabilize Arabidopsis allopolyploids.</title>
        <authorList>
            <person name="Chen Z."/>
        </authorList>
    </citation>
    <scope>NUCLEOTIDE SEQUENCE [LARGE SCALE GENOMIC DNA]</scope>
    <source>
        <strain evidence="7">Allo738</strain>
        <tissue evidence="7">Leaf</tissue>
    </source>
</reference>
<name>A0A8T2CRP9_9BRAS</name>
<evidence type="ECO:0000259" key="6">
    <source>
        <dbReference type="SMART" id="SM00249"/>
    </source>
</evidence>
<feature type="domain" description="Phorbol-ester/DAG-type" evidence="5">
    <location>
        <begin position="330"/>
        <end position="382"/>
    </location>
</feature>
<dbReference type="GO" id="GO:0008270">
    <property type="term" value="F:zinc ion binding"/>
    <property type="evidence" value="ECO:0007669"/>
    <property type="project" value="UniProtKB-KW"/>
</dbReference>
<keyword evidence="1" id="KW-0479">Metal-binding</keyword>
<organism evidence="7 8">
    <name type="scientific">Arabidopsis thaliana x Arabidopsis arenosa</name>
    <dbReference type="NCBI Taxonomy" id="1240361"/>
    <lineage>
        <taxon>Eukaryota</taxon>
        <taxon>Viridiplantae</taxon>
        <taxon>Streptophyta</taxon>
        <taxon>Embryophyta</taxon>
        <taxon>Tracheophyta</taxon>
        <taxon>Spermatophyta</taxon>
        <taxon>Magnoliopsida</taxon>
        <taxon>eudicotyledons</taxon>
        <taxon>Gunneridae</taxon>
        <taxon>Pentapetalae</taxon>
        <taxon>rosids</taxon>
        <taxon>malvids</taxon>
        <taxon>Brassicales</taxon>
        <taxon>Brassicaceae</taxon>
        <taxon>Camelineae</taxon>
        <taxon>Arabidopsis</taxon>
    </lineage>
</organism>
<dbReference type="PANTHER" id="PTHR32410:SF153">
    <property type="entry name" value="CHP-RICH ZINC FINGER PROTEIN-LIKE-RELATED"/>
    <property type="match status" value="1"/>
</dbReference>
<evidence type="ECO:0000256" key="4">
    <source>
        <dbReference type="ARBA" id="ARBA00022833"/>
    </source>
</evidence>
<accession>A0A8T2CRP9</accession>
<feature type="domain" description="Phorbol-ester/DAG-type" evidence="5">
    <location>
        <begin position="415"/>
        <end position="468"/>
    </location>
</feature>
<feature type="domain" description="Phorbol-ester/DAG-type" evidence="5">
    <location>
        <begin position="1331"/>
        <end position="1383"/>
    </location>
</feature>
<evidence type="ECO:0000259" key="5">
    <source>
        <dbReference type="SMART" id="SM00109"/>
    </source>
</evidence>
<evidence type="ECO:0000256" key="3">
    <source>
        <dbReference type="ARBA" id="ARBA00022771"/>
    </source>
</evidence>
<keyword evidence="4" id="KW-0862">Zinc</keyword>
<evidence type="ECO:0000313" key="7">
    <source>
        <dbReference type="EMBL" id="KAG7601012.1"/>
    </source>
</evidence>
<dbReference type="InterPro" id="IPR002219">
    <property type="entry name" value="PKC_DAG/PE"/>
</dbReference>
<feature type="domain" description="Phorbol-ester/DAG-type" evidence="5">
    <location>
        <begin position="1276"/>
        <end position="1325"/>
    </location>
</feature>
<dbReference type="InterPro" id="IPR053192">
    <property type="entry name" value="Vacuole_Formation_Reg"/>
</dbReference>
<dbReference type="Proteomes" id="UP000694240">
    <property type="component" value="Chromosome 5"/>
</dbReference>
<feature type="domain" description="Phorbol-ester/DAG-type" evidence="5">
    <location>
        <begin position="1586"/>
        <end position="1642"/>
    </location>
</feature>
<dbReference type="EMBL" id="JAEFBK010000005">
    <property type="protein sequence ID" value="KAG7601012.1"/>
    <property type="molecule type" value="Genomic_DNA"/>
</dbReference>
<keyword evidence="3" id="KW-0863">Zinc-finger</keyword>
<feature type="domain" description="Zinc finger PHD-type" evidence="6">
    <location>
        <begin position="1292"/>
        <end position="1352"/>
    </location>
</feature>
<evidence type="ECO:0000313" key="8">
    <source>
        <dbReference type="Proteomes" id="UP000694240"/>
    </source>
</evidence>
<keyword evidence="2" id="KW-0677">Repeat</keyword>
<dbReference type="PANTHER" id="PTHR32410">
    <property type="entry name" value="CYSTEINE/HISTIDINE-RICH C1 DOMAIN FAMILY PROTEIN"/>
    <property type="match status" value="1"/>
</dbReference>
<feature type="domain" description="Zinc finger PHD-type" evidence="6">
    <location>
        <begin position="435"/>
        <end position="499"/>
    </location>
</feature>
<dbReference type="Pfam" id="PF03107">
    <property type="entry name" value="C1_2"/>
    <property type="match status" value="14"/>
</dbReference>
<dbReference type="SMART" id="SM00249">
    <property type="entry name" value="PHD"/>
    <property type="match status" value="4"/>
</dbReference>
<feature type="domain" description="Zinc finger PHD-type" evidence="6">
    <location>
        <begin position="291"/>
        <end position="351"/>
    </location>
</feature>
<dbReference type="InterPro" id="IPR004146">
    <property type="entry name" value="DC1"/>
</dbReference>
<comment type="caution">
    <text evidence="7">The sequence shown here is derived from an EMBL/GenBank/DDBJ whole genome shotgun (WGS) entry which is preliminary data.</text>
</comment>
<gene>
    <name evidence="7" type="ORF">ISN45_At05g002370</name>
</gene>
<protein>
    <submittedName>
        <fullName evidence="7">DC1</fullName>
    </submittedName>
</protein>
<keyword evidence="8" id="KW-1185">Reference proteome</keyword>
<proteinExistence type="predicted"/>